<sequence length="430" mass="44630">MNRAVRQTGPLALDGDVVLGSPAAARERTRVLGQWDSAVTSYYVLTGATAVLVVLGLVMVLSSSSVSSLSAGQSPYALFANQAQFALMGVPALVVAARIPVHVFKRFAWVFLGASALFQLAVFVPGVGISIQGHRNWIRLGGYSAQPSEVVKLALAIWLATVLARKRPLLHDWKHALIPVLPVSAIMIGLVLIGHDLGTALVMVILVAGALFVAGVPLRIFAVAGALAGLAVGALTITSANRAGRVFSWLSATCDGQGACYQSKHGIWGLASGGWGGLGLGESRQKWGYLPERQNDFIFAIIGEELGLVGTLLVLVLFGLIALAMARIIRRHPDPFVKVATGAIMCWVIGQALMNIAVVIGLAPVIGVPLPLVSAGGSALIITLAAMGVVIAFARTEPGAAQALAARPGVVRRSLAVIGRVRGSAPAGRP</sequence>
<keyword evidence="5" id="KW-0328">Glycosyltransferase</keyword>
<dbReference type="GO" id="GO:0008955">
    <property type="term" value="F:peptidoglycan glycosyltransferase activity"/>
    <property type="evidence" value="ECO:0007669"/>
    <property type="project" value="UniProtKB-EC"/>
</dbReference>
<evidence type="ECO:0000256" key="2">
    <source>
        <dbReference type="ARBA" id="ARBA00004752"/>
    </source>
</evidence>
<evidence type="ECO:0000256" key="14">
    <source>
        <dbReference type="ARBA" id="ARBA00032370"/>
    </source>
</evidence>
<name>A0A1J5R5E0_9ZZZZ</name>
<dbReference type="GO" id="GO:0009252">
    <property type="term" value="P:peptidoglycan biosynthetic process"/>
    <property type="evidence" value="ECO:0007669"/>
    <property type="project" value="UniProtKB-KW"/>
</dbReference>
<evidence type="ECO:0000256" key="1">
    <source>
        <dbReference type="ARBA" id="ARBA00004651"/>
    </source>
</evidence>
<dbReference type="InterPro" id="IPR018365">
    <property type="entry name" value="Cell_cycle_FtsW-rel_CS"/>
</dbReference>
<comment type="catalytic activity">
    <reaction evidence="16">
        <text>[GlcNAc-(1-&gt;4)-Mur2Ac(oyl-L-Ala-gamma-D-Glu-L-Lys-D-Ala-D-Ala)](n)-di-trans,octa-cis-undecaprenyl diphosphate + beta-D-GlcNAc-(1-&gt;4)-Mur2Ac(oyl-L-Ala-gamma-D-Glu-L-Lys-D-Ala-D-Ala)-di-trans,octa-cis-undecaprenyl diphosphate = [GlcNAc-(1-&gt;4)-Mur2Ac(oyl-L-Ala-gamma-D-Glu-L-Lys-D-Ala-D-Ala)](n+1)-di-trans,octa-cis-undecaprenyl diphosphate + di-trans,octa-cis-undecaprenyl diphosphate + H(+)</text>
        <dbReference type="Rhea" id="RHEA:23708"/>
        <dbReference type="Rhea" id="RHEA-COMP:9602"/>
        <dbReference type="Rhea" id="RHEA-COMP:9603"/>
        <dbReference type="ChEBI" id="CHEBI:15378"/>
        <dbReference type="ChEBI" id="CHEBI:58405"/>
        <dbReference type="ChEBI" id="CHEBI:60033"/>
        <dbReference type="ChEBI" id="CHEBI:78435"/>
        <dbReference type="EC" id="2.4.99.28"/>
    </reaction>
</comment>
<dbReference type="InterPro" id="IPR001182">
    <property type="entry name" value="FtsW/RodA"/>
</dbReference>
<keyword evidence="13" id="KW-0961">Cell wall biogenesis/degradation</keyword>
<proteinExistence type="predicted"/>
<feature type="transmembrane region" description="Helical" evidence="17">
    <location>
        <begin position="344"/>
        <end position="366"/>
    </location>
</feature>
<feature type="transmembrane region" description="Helical" evidence="17">
    <location>
        <begin position="372"/>
        <end position="394"/>
    </location>
</feature>
<feature type="transmembrane region" description="Helical" evidence="17">
    <location>
        <begin position="297"/>
        <end position="323"/>
    </location>
</feature>
<keyword evidence="12" id="KW-0131">Cell cycle</keyword>
<feature type="transmembrane region" description="Helical" evidence="17">
    <location>
        <begin position="109"/>
        <end position="131"/>
    </location>
</feature>
<evidence type="ECO:0000256" key="9">
    <source>
        <dbReference type="ARBA" id="ARBA00022984"/>
    </source>
</evidence>
<evidence type="ECO:0000256" key="13">
    <source>
        <dbReference type="ARBA" id="ARBA00023316"/>
    </source>
</evidence>
<comment type="subcellular location">
    <subcellularLocation>
        <location evidence="1">Cell membrane</location>
        <topology evidence="1">Multi-pass membrane protein</topology>
    </subcellularLocation>
</comment>
<dbReference type="GO" id="GO:0071555">
    <property type="term" value="P:cell wall organization"/>
    <property type="evidence" value="ECO:0007669"/>
    <property type="project" value="UniProtKB-KW"/>
</dbReference>
<keyword evidence="9" id="KW-0573">Peptidoglycan synthesis</keyword>
<evidence type="ECO:0000256" key="7">
    <source>
        <dbReference type="ARBA" id="ARBA00022692"/>
    </source>
</evidence>
<evidence type="ECO:0000256" key="12">
    <source>
        <dbReference type="ARBA" id="ARBA00023306"/>
    </source>
</evidence>
<keyword evidence="3" id="KW-1003">Cell membrane</keyword>
<keyword evidence="4" id="KW-0132">Cell division</keyword>
<reference evidence="18" key="1">
    <citation type="submission" date="2016-10" db="EMBL/GenBank/DDBJ databases">
        <title>Sequence of Gallionella enrichment culture.</title>
        <authorList>
            <person name="Poehlein A."/>
            <person name="Muehling M."/>
            <person name="Daniel R."/>
        </authorList>
    </citation>
    <scope>NUCLEOTIDE SEQUENCE</scope>
</reference>
<accession>A0A1J5R5E0</accession>
<dbReference type="GO" id="GO:0015648">
    <property type="term" value="F:lipid-linked peptidoglycan transporter activity"/>
    <property type="evidence" value="ECO:0007669"/>
    <property type="project" value="TreeGrafter"/>
</dbReference>
<protein>
    <recommendedName>
        <fullName evidence="15">peptidoglycan glycosyltransferase</fullName>
        <ecNumber evidence="15">2.4.99.28</ecNumber>
    </recommendedName>
    <alternativeName>
        <fullName evidence="14">Peptidoglycan polymerase</fullName>
    </alternativeName>
</protein>
<evidence type="ECO:0000256" key="10">
    <source>
        <dbReference type="ARBA" id="ARBA00022989"/>
    </source>
</evidence>
<evidence type="ECO:0000256" key="11">
    <source>
        <dbReference type="ARBA" id="ARBA00023136"/>
    </source>
</evidence>
<evidence type="ECO:0000313" key="18">
    <source>
        <dbReference type="EMBL" id="OIQ84939.1"/>
    </source>
</evidence>
<dbReference type="GO" id="GO:0032153">
    <property type="term" value="C:cell division site"/>
    <property type="evidence" value="ECO:0007669"/>
    <property type="project" value="TreeGrafter"/>
</dbReference>
<organism evidence="18">
    <name type="scientific">mine drainage metagenome</name>
    <dbReference type="NCBI Taxonomy" id="410659"/>
    <lineage>
        <taxon>unclassified sequences</taxon>
        <taxon>metagenomes</taxon>
        <taxon>ecological metagenomes</taxon>
    </lineage>
</organism>
<dbReference type="PROSITE" id="PS00428">
    <property type="entry name" value="FTSW_RODA_SPOVE"/>
    <property type="match status" value="1"/>
</dbReference>
<feature type="transmembrane region" description="Helical" evidence="17">
    <location>
        <begin position="76"/>
        <end position="97"/>
    </location>
</feature>
<dbReference type="GO" id="GO:0008360">
    <property type="term" value="P:regulation of cell shape"/>
    <property type="evidence" value="ECO:0007669"/>
    <property type="project" value="UniProtKB-KW"/>
</dbReference>
<evidence type="ECO:0000256" key="4">
    <source>
        <dbReference type="ARBA" id="ARBA00022618"/>
    </source>
</evidence>
<dbReference type="PANTHER" id="PTHR30474:SF2">
    <property type="entry name" value="PEPTIDOGLYCAN GLYCOSYLTRANSFERASE FTSW-RELATED"/>
    <property type="match status" value="1"/>
</dbReference>
<keyword evidence="11 17" id="KW-0472">Membrane</keyword>
<feature type="transmembrane region" description="Helical" evidence="17">
    <location>
        <begin position="42"/>
        <end position="64"/>
    </location>
</feature>
<dbReference type="GO" id="GO:0051301">
    <property type="term" value="P:cell division"/>
    <property type="evidence" value="ECO:0007669"/>
    <property type="project" value="UniProtKB-KW"/>
</dbReference>
<keyword evidence="7 17" id="KW-0812">Transmembrane</keyword>
<dbReference type="EC" id="2.4.99.28" evidence="15"/>
<dbReference type="GO" id="GO:0005886">
    <property type="term" value="C:plasma membrane"/>
    <property type="evidence" value="ECO:0007669"/>
    <property type="project" value="UniProtKB-SubCell"/>
</dbReference>
<dbReference type="InterPro" id="IPR013437">
    <property type="entry name" value="FtsW"/>
</dbReference>
<dbReference type="Pfam" id="PF01098">
    <property type="entry name" value="FTSW_RODA_SPOVE"/>
    <property type="match status" value="1"/>
</dbReference>
<evidence type="ECO:0000256" key="3">
    <source>
        <dbReference type="ARBA" id="ARBA00022475"/>
    </source>
</evidence>
<dbReference type="NCBIfam" id="TIGR02614">
    <property type="entry name" value="ftsW"/>
    <property type="match status" value="1"/>
</dbReference>
<dbReference type="PANTHER" id="PTHR30474">
    <property type="entry name" value="CELL CYCLE PROTEIN"/>
    <property type="match status" value="1"/>
</dbReference>
<comment type="caution">
    <text evidence="18">The sequence shown here is derived from an EMBL/GenBank/DDBJ whole genome shotgun (WGS) entry which is preliminary data.</text>
</comment>
<feature type="transmembrane region" description="Helical" evidence="17">
    <location>
        <begin position="176"/>
        <end position="193"/>
    </location>
</feature>
<evidence type="ECO:0000256" key="6">
    <source>
        <dbReference type="ARBA" id="ARBA00022679"/>
    </source>
</evidence>
<dbReference type="AlphaFoldDB" id="A0A1J5R5E0"/>
<keyword evidence="6" id="KW-0808">Transferase</keyword>
<dbReference type="EMBL" id="MLJW01000579">
    <property type="protein sequence ID" value="OIQ84939.1"/>
    <property type="molecule type" value="Genomic_DNA"/>
</dbReference>
<comment type="pathway">
    <text evidence="2">Cell wall biogenesis; peptidoglycan biosynthesis.</text>
</comment>
<keyword evidence="10 17" id="KW-1133">Transmembrane helix</keyword>
<evidence type="ECO:0000256" key="8">
    <source>
        <dbReference type="ARBA" id="ARBA00022960"/>
    </source>
</evidence>
<evidence type="ECO:0000256" key="16">
    <source>
        <dbReference type="ARBA" id="ARBA00049902"/>
    </source>
</evidence>
<evidence type="ECO:0000256" key="17">
    <source>
        <dbReference type="SAM" id="Phobius"/>
    </source>
</evidence>
<feature type="transmembrane region" description="Helical" evidence="17">
    <location>
        <begin position="199"/>
        <end position="216"/>
    </location>
</feature>
<evidence type="ECO:0000256" key="15">
    <source>
        <dbReference type="ARBA" id="ARBA00044770"/>
    </source>
</evidence>
<gene>
    <name evidence="18" type="primary">ftsW_12</name>
    <name evidence="18" type="ORF">GALL_332230</name>
</gene>
<keyword evidence="8" id="KW-0133">Cell shape</keyword>
<evidence type="ECO:0000256" key="5">
    <source>
        <dbReference type="ARBA" id="ARBA00022676"/>
    </source>
</evidence>